<dbReference type="Proteomes" id="UP000036403">
    <property type="component" value="Unassembled WGS sequence"/>
</dbReference>
<dbReference type="PaxDb" id="67767-A0A0J7JXL2"/>
<sequence length="143" mass="15766">MCRQQILPLIVIDAPDPYLLTVTTEAIQGRAHFLQAGETAVRKLIGQQQQLANPRVRGGRINHPHQIPQLNLLALVALQLARPTGDGRAAVLLDQLPAQFEHQQRVRLHGMRQAITDIAAAQNQQQQQQAALHQFLQPAAHAG</sequence>
<accession>A0A0J7JXL2</accession>
<protein>
    <submittedName>
        <fullName evidence="1">Spfh</fullName>
    </submittedName>
</protein>
<comment type="caution">
    <text evidence="1">The sequence shown here is derived from an EMBL/GenBank/DDBJ whole genome shotgun (WGS) entry which is preliminary data.</text>
</comment>
<name>A0A0J7JXL2_LASNI</name>
<evidence type="ECO:0000313" key="1">
    <source>
        <dbReference type="EMBL" id="KMQ82611.1"/>
    </source>
</evidence>
<gene>
    <name evidence="1" type="ORF">RF55_22391</name>
</gene>
<keyword evidence="2" id="KW-1185">Reference proteome</keyword>
<dbReference type="AlphaFoldDB" id="A0A0J7JXL2"/>
<evidence type="ECO:0000313" key="2">
    <source>
        <dbReference type="Proteomes" id="UP000036403"/>
    </source>
</evidence>
<dbReference type="EMBL" id="LBMM01024171">
    <property type="protein sequence ID" value="KMQ82611.1"/>
    <property type="molecule type" value="Genomic_DNA"/>
</dbReference>
<reference evidence="1 2" key="1">
    <citation type="submission" date="2015-04" db="EMBL/GenBank/DDBJ databases">
        <title>Lasius niger genome sequencing.</title>
        <authorList>
            <person name="Konorov E.A."/>
            <person name="Nikitin M.A."/>
            <person name="Kirill M.V."/>
            <person name="Chang P."/>
        </authorList>
    </citation>
    <scope>NUCLEOTIDE SEQUENCE [LARGE SCALE GENOMIC DNA]</scope>
    <source>
        <tissue evidence="1">Whole</tissue>
    </source>
</reference>
<proteinExistence type="predicted"/>
<organism evidence="1 2">
    <name type="scientific">Lasius niger</name>
    <name type="common">Black garden ant</name>
    <dbReference type="NCBI Taxonomy" id="67767"/>
    <lineage>
        <taxon>Eukaryota</taxon>
        <taxon>Metazoa</taxon>
        <taxon>Ecdysozoa</taxon>
        <taxon>Arthropoda</taxon>
        <taxon>Hexapoda</taxon>
        <taxon>Insecta</taxon>
        <taxon>Pterygota</taxon>
        <taxon>Neoptera</taxon>
        <taxon>Endopterygota</taxon>
        <taxon>Hymenoptera</taxon>
        <taxon>Apocrita</taxon>
        <taxon>Aculeata</taxon>
        <taxon>Formicoidea</taxon>
        <taxon>Formicidae</taxon>
        <taxon>Formicinae</taxon>
        <taxon>Lasius</taxon>
        <taxon>Lasius</taxon>
    </lineage>
</organism>